<sequence>MSNRHSHPMGPSSPSGGRGPPPASSTAFFSDPAVKARRERHAAMMDSLKDIYMAKIKPLETQFAFPSFYSSEMSAGDFDSAPLVVLIGQYSVGKTSFIRYLLERDFPGQRVSVEPSTDKFHAITAGRVERTIPGNAAAVDAARPFTGLTKFGTAFLNRFEVAELPSPILDAISFVDTPGILSGEKNRIERGYDVEAVIEWFAGRADRILVLFDAHKLDISDELKRVLEALKGHDDKIRIILNKADSIDPQKMLRVYGALMWSLGKVVRSPEVLRVYIGSFWDQPLAEAGSSNANLFNAEKADLLADLRSLPRNAAVRRVNELVKRARLVKVHALLCSHLRDQMPYFYGHKEKQAKLLARLPQEFSKVQRANGLAVGDFPKPARFSAGATAHDLASFPKLSRRLVEAMDGALSRDIPALLATMQEDASGGALDAGMAPVAVGANPFAPDDAARNGSGGDGDDGVPWVVDAVEKAKWDNVFMAIGAAGEPPRVSGGAARSTMLESGLPMATLKAVWDLSDIDADGALDAEEFALAMHLMSSARVHGATSVPDVLPRALVPPSKRPLLF</sequence>
<dbReference type="EMBL" id="CM020619">
    <property type="protein sequence ID" value="KAK1863435.1"/>
    <property type="molecule type" value="Genomic_DNA"/>
</dbReference>
<gene>
    <name evidence="1" type="ORF">I4F81_005991</name>
</gene>
<accession>A0ACC3C0B8</accession>
<reference evidence="1" key="1">
    <citation type="submission" date="2019-11" db="EMBL/GenBank/DDBJ databases">
        <title>Nori genome reveals adaptations in red seaweeds to the harsh intertidal environment.</title>
        <authorList>
            <person name="Wang D."/>
            <person name="Mao Y."/>
        </authorList>
    </citation>
    <scope>NUCLEOTIDE SEQUENCE</scope>
    <source>
        <tissue evidence="1">Gametophyte</tissue>
    </source>
</reference>
<evidence type="ECO:0000313" key="1">
    <source>
        <dbReference type="EMBL" id="KAK1863435.1"/>
    </source>
</evidence>
<name>A0ACC3C0B8_PYRYE</name>
<protein>
    <submittedName>
        <fullName evidence="1">Uncharacterized protein</fullName>
    </submittedName>
</protein>
<keyword evidence="2" id="KW-1185">Reference proteome</keyword>
<proteinExistence type="predicted"/>
<dbReference type="Proteomes" id="UP000798662">
    <property type="component" value="Chromosome 2"/>
</dbReference>
<organism evidence="1 2">
    <name type="scientific">Pyropia yezoensis</name>
    <name type="common">Susabi-nori</name>
    <name type="synonym">Porphyra yezoensis</name>
    <dbReference type="NCBI Taxonomy" id="2788"/>
    <lineage>
        <taxon>Eukaryota</taxon>
        <taxon>Rhodophyta</taxon>
        <taxon>Bangiophyceae</taxon>
        <taxon>Bangiales</taxon>
        <taxon>Bangiaceae</taxon>
        <taxon>Pyropia</taxon>
    </lineage>
</organism>
<evidence type="ECO:0000313" key="2">
    <source>
        <dbReference type="Proteomes" id="UP000798662"/>
    </source>
</evidence>
<comment type="caution">
    <text evidence="1">The sequence shown here is derived from an EMBL/GenBank/DDBJ whole genome shotgun (WGS) entry which is preliminary data.</text>
</comment>